<dbReference type="EMBL" id="NXAO01000001">
    <property type="protein sequence ID" value="PHO16719.1"/>
    <property type="molecule type" value="Genomic_DNA"/>
</dbReference>
<evidence type="ECO:0000313" key="5">
    <source>
        <dbReference type="Proteomes" id="UP000264693"/>
    </source>
</evidence>
<keyword evidence="1" id="KW-0812">Transmembrane</keyword>
<evidence type="ECO:0000256" key="1">
    <source>
        <dbReference type="SAM" id="Phobius"/>
    </source>
</evidence>
<feature type="transmembrane region" description="Helical" evidence="1">
    <location>
        <begin position="389"/>
        <end position="413"/>
    </location>
</feature>
<protein>
    <submittedName>
        <fullName evidence="3">ABC transporter permease</fullName>
    </submittedName>
    <submittedName>
        <fullName evidence="2">PepSY domain-containing membrane protein</fullName>
    </submittedName>
</protein>
<dbReference type="InterPro" id="IPR005625">
    <property type="entry name" value="PepSY-ass_TM"/>
</dbReference>
<gene>
    <name evidence="2" type="ORF">AMRN_0461</name>
    <name evidence="3" type="ORF">CPH92_00155</name>
</gene>
<feature type="transmembrane region" description="Helical" evidence="1">
    <location>
        <begin position="186"/>
        <end position="208"/>
    </location>
</feature>
<keyword evidence="1" id="KW-1133">Transmembrane helix</keyword>
<feature type="transmembrane region" description="Helical" evidence="1">
    <location>
        <begin position="21"/>
        <end position="44"/>
    </location>
</feature>
<reference evidence="2 5" key="3">
    <citation type="submission" date="2018-08" db="EMBL/GenBank/DDBJ databases">
        <title>Complete genome of the Arcobacter marinus type strain JCM 15502.</title>
        <authorList>
            <person name="Miller W.G."/>
            <person name="Yee E."/>
            <person name="Huynh S."/>
            <person name="Parker C.T."/>
        </authorList>
    </citation>
    <scope>NUCLEOTIDE SEQUENCE [LARGE SCALE GENOMIC DNA]</scope>
    <source>
        <strain evidence="2 5">JCM 15502</strain>
    </source>
</reference>
<keyword evidence="4" id="KW-1185">Reference proteome</keyword>
<evidence type="ECO:0000313" key="3">
    <source>
        <dbReference type="EMBL" id="PHO16719.1"/>
    </source>
</evidence>
<evidence type="ECO:0000313" key="2">
    <source>
        <dbReference type="EMBL" id="AXX86229.1"/>
    </source>
</evidence>
<name>A0A347TI01_9BACT</name>
<reference evidence="3" key="2">
    <citation type="submission" date="2017-09" db="EMBL/GenBank/DDBJ databases">
        <authorList>
            <person name="Perez-Cataluna A."/>
            <person name="Figueras M.J."/>
            <person name="Salas-Masso N."/>
        </authorList>
    </citation>
    <scope>NUCLEOTIDE SEQUENCE</scope>
    <source>
        <strain evidence="3">CECT 7727</strain>
    </source>
</reference>
<dbReference type="PANTHER" id="PTHR34219:SF3">
    <property type="entry name" value="BLL7967 PROTEIN"/>
    <property type="match status" value="1"/>
</dbReference>
<reference evidence="4" key="1">
    <citation type="submission" date="2017-09" db="EMBL/GenBank/DDBJ databases">
        <title>Arcobacter canalis sp. nov., a new species isolated from a water canal contaminated with urban sewage.</title>
        <authorList>
            <person name="Perez-Cataluna A."/>
            <person name="Salas-Masso N."/>
            <person name="Figueras M.J."/>
        </authorList>
    </citation>
    <scope>NUCLEOTIDE SEQUENCE [LARGE SCALE GENOMIC DNA]</scope>
    <source>
        <strain evidence="4">CECT 7727</strain>
    </source>
</reference>
<sequence>MSHNPTKLLKQRLQRVHVAAGITFSLFMYVAVFFGIFAIFLPYIQTWEKPSRHFEAADIKNINYSAMIDPVISDPEFPRNNIIIQLPGYRGDPALKIRHMFTQAVVFNPNSMEKIEDEKDISELAWFLNSMHYGRPLKTFGYLLFGFVAVGVMFLIIGGLIQVYLIKYKNKGKNQQSKFSKWHRKIFTWIFAPFIIVTLTGALMNIGFVGSAPMAYISSKGETFQIGRLIRPVLNPEKEKIEKKNDTVEMLPINELIKKAQEINPNVNFHKIKLINWKDSSAQVELEGYNPKMPFLNGIYNDPTVILSGVDGSLIQNIKVLDSHWSKLFVDSMYFLHLLFGVDVFTRILMATLMAICAVAIGFGVMLWLEKRAKRFENKVPFYHWFGKLSLAVMIGVIPATGFIFLLQWILPFDMQDRLIWQKGLFFVFWLATFTWSFYRINSYQATKEFFFIGALFFMLTPILHFYNSGFNPIELYALKMNTILNVDLGLFLFGLLLMLLAYKLPNNRNEAKSFFKAKV</sequence>
<dbReference type="Proteomes" id="UP000264693">
    <property type="component" value="Chromosome"/>
</dbReference>
<dbReference type="RefSeq" id="WP_099309800.1">
    <property type="nucleotide sequence ID" value="NZ_CP032101.1"/>
</dbReference>
<dbReference type="KEGG" id="amar:AMRN_0461"/>
<evidence type="ECO:0000313" key="4">
    <source>
        <dbReference type="Proteomes" id="UP000224740"/>
    </source>
</evidence>
<dbReference type="PANTHER" id="PTHR34219">
    <property type="entry name" value="IRON-REGULATED INNER MEMBRANE PROTEIN-RELATED"/>
    <property type="match status" value="1"/>
</dbReference>
<feature type="transmembrane region" description="Helical" evidence="1">
    <location>
        <begin position="450"/>
        <end position="467"/>
    </location>
</feature>
<feature type="transmembrane region" description="Helical" evidence="1">
    <location>
        <begin position="348"/>
        <end position="369"/>
    </location>
</feature>
<dbReference type="AlphaFoldDB" id="A0A347TI01"/>
<feature type="transmembrane region" description="Helical" evidence="1">
    <location>
        <begin position="140"/>
        <end position="165"/>
    </location>
</feature>
<dbReference type="Pfam" id="PF03929">
    <property type="entry name" value="PepSY_TM"/>
    <property type="match status" value="1"/>
</dbReference>
<feature type="transmembrane region" description="Helical" evidence="1">
    <location>
        <begin position="419"/>
        <end position="438"/>
    </location>
</feature>
<dbReference type="EMBL" id="CP032101">
    <property type="protein sequence ID" value="AXX86229.1"/>
    <property type="molecule type" value="Genomic_DNA"/>
</dbReference>
<dbReference type="Proteomes" id="UP000224740">
    <property type="component" value="Unassembled WGS sequence"/>
</dbReference>
<organism evidence="2 5">
    <name type="scientific">Malaciobacter marinus</name>
    <dbReference type="NCBI Taxonomy" id="505249"/>
    <lineage>
        <taxon>Bacteria</taxon>
        <taxon>Pseudomonadati</taxon>
        <taxon>Campylobacterota</taxon>
        <taxon>Epsilonproteobacteria</taxon>
        <taxon>Campylobacterales</taxon>
        <taxon>Arcobacteraceae</taxon>
        <taxon>Malaciobacter</taxon>
    </lineage>
</organism>
<proteinExistence type="predicted"/>
<accession>A0A347TI01</accession>
<feature type="transmembrane region" description="Helical" evidence="1">
    <location>
        <begin position="487"/>
        <end position="505"/>
    </location>
</feature>
<keyword evidence="1" id="KW-0472">Membrane</keyword>